<evidence type="ECO:0000313" key="1">
    <source>
        <dbReference type="EMBL" id="BDB96566.1"/>
    </source>
</evidence>
<dbReference type="Gene3D" id="1.10.287.1080">
    <property type="entry name" value="MazG-like"/>
    <property type="match status" value="1"/>
</dbReference>
<gene>
    <name evidence="1" type="ORF">HYD_6990</name>
</gene>
<dbReference type="EMBL" id="AP025225">
    <property type="protein sequence ID" value="BDB96566.1"/>
    <property type="molecule type" value="Genomic_DNA"/>
</dbReference>
<organism evidence="1 2">
    <name type="scientific">Candidatus Hydrogenosomobacter endosymbioticus</name>
    <dbReference type="NCBI Taxonomy" id="2558174"/>
    <lineage>
        <taxon>Bacteria</taxon>
        <taxon>Pseudomonadati</taxon>
        <taxon>Pseudomonadota</taxon>
        <taxon>Alphaproteobacteria</taxon>
        <taxon>Holosporales</taxon>
        <taxon>Holosporaceae</taxon>
        <taxon>Candidatus Hydrogenosomobacter</taxon>
    </lineage>
</organism>
<reference evidence="1" key="1">
    <citation type="submission" date="2021-10" db="EMBL/GenBank/DDBJ databases">
        <title>Genome Sequence of The Candidatus Hydrogeosomobacter endosymbioticus, an Intracellular Bacterial Symbiont of the Anaerobic Ciliate GW7.</title>
        <authorList>
            <person name="Shiohama Y."/>
            <person name="Shinzato N."/>
        </authorList>
    </citation>
    <scope>NUCLEOTIDE SEQUENCE [LARGE SCALE GENOMIC DNA]</scope>
    <source>
        <strain evidence="1">200920</strain>
    </source>
</reference>
<accession>A0ABN6L3U7</accession>
<sequence length="118" mass="13860">MPEIMRARGMVLCERSMDAEEYYKRLKEKLLEEAAEVCSAIDKKEIIIELADLLEVMLAIAKVNDMNLEDIMMAADNKKKENGGFDRRIYNEFVEIESNNQNIEYYKARKDKYPEIDL</sequence>
<protein>
    <recommendedName>
        <fullName evidence="3">NTP pyrophosphohydrolase MazG putative catalytic core domain-containing protein</fullName>
    </recommendedName>
</protein>
<keyword evidence="2" id="KW-1185">Reference proteome</keyword>
<evidence type="ECO:0000313" key="2">
    <source>
        <dbReference type="Proteomes" id="UP001320209"/>
    </source>
</evidence>
<dbReference type="CDD" id="cd11532">
    <property type="entry name" value="NTP-PPase_COG4997"/>
    <property type="match status" value="1"/>
</dbReference>
<dbReference type="InterPro" id="IPR021130">
    <property type="entry name" value="PRib-ATP_PPHydrolase-like"/>
</dbReference>
<name>A0ABN6L3U7_9PROT</name>
<proteinExistence type="predicted"/>
<dbReference type="Proteomes" id="UP001320209">
    <property type="component" value="Chromosome"/>
</dbReference>
<evidence type="ECO:0008006" key="3">
    <source>
        <dbReference type="Google" id="ProtNLM"/>
    </source>
</evidence>
<dbReference type="Pfam" id="PF01503">
    <property type="entry name" value="PRA-PH"/>
    <property type="match status" value="1"/>
</dbReference>
<dbReference type="SUPFAM" id="SSF101386">
    <property type="entry name" value="all-alpha NTP pyrophosphatases"/>
    <property type="match status" value="1"/>
</dbReference>
<dbReference type="InterPro" id="IPR038735">
    <property type="entry name" value="MSMEG_1276-like_NTP-PPase_dom"/>
</dbReference>